<feature type="domain" description="Cytochrome c assembly protein" evidence="7">
    <location>
        <begin position="818"/>
        <end position="1022"/>
    </location>
</feature>
<name>A0ABW3Y5N4_9FLAO</name>
<proteinExistence type="predicted"/>
<feature type="transmembrane region" description="Helical" evidence="6">
    <location>
        <begin position="847"/>
        <end position="866"/>
    </location>
</feature>
<dbReference type="InterPro" id="IPR007816">
    <property type="entry name" value="ResB-like_domain"/>
</dbReference>
<evidence type="ECO:0000313" key="9">
    <source>
        <dbReference type="EMBL" id="MFD1316054.1"/>
    </source>
</evidence>
<evidence type="ECO:0000256" key="2">
    <source>
        <dbReference type="ARBA" id="ARBA00022692"/>
    </source>
</evidence>
<evidence type="ECO:0000256" key="3">
    <source>
        <dbReference type="ARBA" id="ARBA00022748"/>
    </source>
</evidence>
<evidence type="ECO:0000256" key="1">
    <source>
        <dbReference type="ARBA" id="ARBA00004141"/>
    </source>
</evidence>
<evidence type="ECO:0000259" key="7">
    <source>
        <dbReference type="Pfam" id="PF01578"/>
    </source>
</evidence>
<feature type="transmembrane region" description="Helical" evidence="6">
    <location>
        <begin position="994"/>
        <end position="1014"/>
    </location>
</feature>
<dbReference type="RefSeq" id="WP_377178815.1">
    <property type="nucleotide sequence ID" value="NZ_JBHTMY010000003.1"/>
</dbReference>
<keyword evidence="2 6" id="KW-0812">Transmembrane</keyword>
<dbReference type="Pfam" id="PF01578">
    <property type="entry name" value="Cytochrom_C_asm"/>
    <property type="match status" value="1"/>
</dbReference>
<feature type="transmembrane region" description="Helical" evidence="6">
    <location>
        <begin position="47"/>
        <end position="65"/>
    </location>
</feature>
<gene>
    <name evidence="9" type="primary">ccsA</name>
    <name evidence="9" type="ORF">ACFQ39_10530</name>
</gene>
<evidence type="ECO:0000256" key="4">
    <source>
        <dbReference type="ARBA" id="ARBA00022989"/>
    </source>
</evidence>
<feature type="transmembrane region" description="Helical" evidence="6">
    <location>
        <begin position="1036"/>
        <end position="1054"/>
    </location>
</feature>
<evidence type="ECO:0000256" key="5">
    <source>
        <dbReference type="ARBA" id="ARBA00023136"/>
    </source>
</evidence>
<evidence type="ECO:0000259" key="8">
    <source>
        <dbReference type="Pfam" id="PF05140"/>
    </source>
</evidence>
<feature type="transmembrane region" description="Helical" evidence="6">
    <location>
        <begin position="790"/>
        <end position="812"/>
    </location>
</feature>
<dbReference type="PANTHER" id="PTHR30071:SF1">
    <property type="entry name" value="CYTOCHROME B_B6 PROTEIN-RELATED"/>
    <property type="match status" value="1"/>
</dbReference>
<dbReference type="InterPro" id="IPR045062">
    <property type="entry name" value="Cyt_c_biogenesis_CcsA/CcmC"/>
</dbReference>
<feature type="transmembrane region" description="Helical" evidence="6">
    <location>
        <begin position="934"/>
        <end position="954"/>
    </location>
</feature>
<dbReference type="InterPro" id="IPR002541">
    <property type="entry name" value="Cyt_c_assembly"/>
</dbReference>
<keyword evidence="4 6" id="KW-1133">Transmembrane helix</keyword>
<evidence type="ECO:0000256" key="6">
    <source>
        <dbReference type="SAM" id="Phobius"/>
    </source>
</evidence>
<sequence length="1063" mass="121397">MKKLLDFLFSTKLTGLLFLLYAASMAIATFIENDFGTQTAKALVYNSWWFELILLFFLINFIGNVKKYQLYKKGKRVTFLFHIAFVFIIFGAAITRYYSFEGVMPIYEGETTDLMLSDKAFVSLYLNDGKEEKTPVSEDFLFANLSEEDKSFTGRMAKFFNFLRGGNHFLMETDFKGKPVSVEYVSYIANAKEVFVNDPNGDVYLKVVESGGGGRHEHLLKKGEVVNVHNTLFSFDKPTAGAFNFVTVNDSLKINPPAEGNYMVMATQQQGVVVADSLQHFNLRALYMFNGTQFVVPEGAVNGKMELQAGDKDANPADMLEVLVKTDKEEKLVKLSGSALSINSPVKFEMDGLNFRLAYGSVQWKVPFQVKLRDFQLDRYPGSMSPKSYASEVTVIDKDKTFDYRIFMNHILDYKGYRFFQASYNDKGEVEQTFLSVNHDQLGTYTTYFGYLLLFFALTLSLFTKESRFSFLENKLKKIKAKKELLTLFLVAASFLGFSQNTEEHNHNNYYKTIDSILNQQAIDPVHAREFGSLVIQDDGGRMKPVNTFASELLRKVSKKDNYGDMDANQVLVSMIINPRAWYFVPFIYIKKDNTKLRDLIGIPHDQKYARFSDFFTEEGNYKLKDEVAAAHKKKIKTKYEESLLNVDGRANLLFGALGGGIFKFFPLPNDKNNKWYSYPEVSFAGFKGEDSLFVSKIVPLYAGALQESFKTGDYTTPNQYLDSMHKYQQKFGSEVIPSERKIELELFYNEHDIFKGLFWKYMLASLVLFILVIVHIFKDNKLLRLLIKISSIAILLLFLYHTAGLAIRWYISGHAPWSNGYESMIYVAWATMFFGFAFGRKSPLTLASTTFVTSMLLMVAHWNWMDPSIGNLVPVLDSYWLMVHVAIIVASYGPFTISMILGLLALLLYVFTNSNNKKKIKLAIDEITVINEMSLTIGLVMLTIGNFLGGMWANESWGRYWGWDPKETWALISIMIYSFILHMRLIPGLKSKYTFNLMAVFGFASILMTYLGVNHLLSGLHSYAAGESAPIPNEIWGWLIFSSIISIFAFLKFKKYYKKIKP</sequence>
<feature type="transmembrane region" description="Helical" evidence="6">
    <location>
        <begin position="886"/>
        <end position="913"/>
    </location>
</feature>
<accession>A0ABW3Y5N4</accession>
<dbReference type="PANTHER" id="PTHR30071">
    <property type="entry name" value="HEME EXPORTER PROTEIN C"/>
    <property type="match status" value="1"/>
</dbReference>
<dbReference type="EMBL" id="JBHTMY010000003">
    <property type="protein sequence ID" value="MFD1316054.1"/>
    <property type="molecule type" value="Genomic_DNA"/>
</dbReference>
<dbReference type="Pfam" id="PF05140">
    <property type="entry name" value="ResB"/>
    <property type="match status" value="1"/>
</dbReference>
<organism evidence="9 10">
    <name type="scientific">Namhaeicola litoreus</name>
    <dbReference type="NCBI Taxonomy" id="1052145"/>
    <lineage>
        <taxon>Bacteria</taxon>
        <taxon>Pseudomonadati</taxon>
        <taxon>Bacteroidota</taxon>
        <taxon>Flavobacteriia</taxon>
        <taxon>Flavobacteriales</taxon>
        <taxon>Flavobacteriaceae</taxon>
        <taxon>Namhaeicola</taxon>
    </lineage>
</organism>
<feature type="transmembrane region" description="Helical" evidence="6">
    <location>
        <begin position="824"/>
        <end position="840"/>
    </location>
</feature>
<feature type="transmembrane region" description="Helical" evidence="6">
    <location>
        <begin position="77"/>
        <end position="98"/>
    </location>
</feature>
<feature type="transmembrane region" description="Helical" evidence="6">
    <location>
        <begin position="445"/>
        <end position="464"/>
    </location>
</feature>
<keyword evidence="3" id="KW-0201">Cytochrome c-type biogenesis</keyword>
<keyword evidence="10" id="KW-1185">Reference proteome</keyword>
<feature type="transmembrane region" description="Helical" evidence="6">
    <location>
        <begin position="969"/>
        <end position="987"/>
    </location>
</feature>
<evidence type="ECO:0000313" key="10">
    <source>
        <dbReference type="Proteomes" id="UP001597201"/>
    </source>
</evidence>
<keyword evidence="5 6" id="KW-0472">Membrane</keyword>
<feature type="domain" description="ResB-like" evidence="8">
    <location>
        <begin position="361"/>
        <end position="441"/>
    </location>
</feature>
<feature type="transmembrane region" description="Helical" evidence="6">
    <location>
        <begin position="759"/>
        <end position="778"/>
    </location>
</feature>
<feature type="transmembrane region" description="Helical" evidence="6">
    <location>
        <begin position="485"/>
        <end position="502"/>
    </location>
</feature>
<protein>
    <submittedName>
        <fullName evidence="9">Cytochrome c biogenesis protein CcsA</fullName>
    </submittedName>
</protein>
<dbReference type="Proteomes" id="UP001597201">
    <property type="component" value="Unassembled WGS sequence"/>
</dbReference>
<comment type="subcellular location">
    <subcellularLocation>
        <location evidence="1">Membrane</location>
        <topology evidence="1">Multi-pass membrane protein</topology>
    </subcellularLocation>
</comment>
<comment type="caution">
    <text evidence="9">The sequence shown here is derived from an EMBL/GenBank/DDBJ whole genome shotgun (WGS) entry which is preliminary data.</text>
</comment>
<reference evidence="10" key="1">
    <citation type="journal article" date="2019" name="Int. J. Syst. Evol. Microbiol.">
        <title>The Global Catalogue of Microorganisms (GCM) 10K type strain sequencing project: providing services to taxonomists for standard genome sequencing and annotation.</title>
        <authorList>
            <consortium name="The Broad Institute Genomics Platform"/>
            <consortium name="The Broad Institute Genome Sequencing Center for Infectious Disease"/>
            <person name="Wu L."/>
            <person name="Ma J."/>
        </authorList>
    </citation>
    <scope>NUCLEOTIDE SEQUENCE [LARGE SCALE GENOMIC DNA]</scope>
    <source>
        <strain evidence="10">CCUG 61485</strain>
    </source>
</reference>